<organism>
    <name type="scientific">Serpula lacrymans var. lacrymans (strain S7.9)</name>
    <name type="common">Dry rot fungus</name>
    <dbReference type="NCBI Taxonomy" id="578457"/>
    <lineage>
        <taxon>Eukaryota</taxon>
        <taxon>Fungi</taxon>
        <taxon>Dikarya</taxon>
        <taxon>Basidiomycota</taxon>
        <taxon>Agaricomycotina</taxon>
        <taxon>Agaricomycetes</taxon>
        <taxon>Agaricomycetidae</taxon>
        <taxon>Boletales</taxon>
        <taxon>Coniophorineae</taxon>
        <taxon>Serpulaceae</taxon>
        <taxon>Serpula</taxon>
    </lineage>
</organism>
<reference evidence="2" key="1">
    <citation type="submission" date="2011-04" db="EMBL/GenBank/DDBJ databases">
        <title>Evolution of plant cell wall degrading machinery underlies the functional diversity of forest fungi.</title>
        <authorList>
            <consortium name="US DOE Joint Genome Institute (JGI-PGF)"/>
            <person name="Eastwood D.C."/>
            <person name="Floudas D."/>
            <person name="Binder M."/>
            <person name="Majcherczyk A."/>
            <person name="Schneider P."/>
            <person name="Aerts A."/>
            <person name="Asiegbu F.O."/>
            <person name="Baker S.E."/>
            <person name="Barry K."/>
            <person name="Bendiksby M."/>
            <person name="Blumentritt M."/>
            <person name="Coutinho P.M."/>
            <person name="Cullen D."/>
            <person name="Cullen D."/>
            <person name="Gathman A."/>
            <person name="Goodell B."/>
            <person name="Henrissat B."/>
            <person name="Ihrmark K."/>
            <person name="Kauserud H."/>
            <person name="Kohler A."/>
            <person name="LaButti K."/>
            <person name="Lapidus A."/>
            <person name="Lavin J.L."/>
            <person name="Lee Y.-H."/>
            <person name="Lindquist E."/>
            <person name="Lilly W."/>
            <person name="Lucas S."/>
            <person name="Morin E."/>
            <person name="Murat C."/>
            <person name="Oguiza J.A."/>
            <person name="Park J."/>
            <person name="Pisabarro A.G."/>
            <person name="Riley R."/>
            <person name="Rosling A."/>
            <person name="Salamov A."/>
            <person name="Schmidt O."/>
            <person name="Schmutz J."/>
            <person name="Skrede I."/>
            <person name="Stenlid J."/>
            <person name="Wiebenga A."/>
            <person name="Xie X."/>
            <person name="Kues U."/>
            <person name="Hibbett D.S."/>
            <person name="Hoffmeister D."/>
            <person name="Hogberg N."/>
            <person name="Martin F."/>
            <person name="Grigoriev I.V."/>
            <person name="Watkinson S.C."/>
        </authorList>
    </citation>
    <scope>NUCLEOTIDE SEQUENCE</scope>
    <source>
        <strain evidence="2">S7.9</strain>
    </source>
</reference>
<sequence>MDSEEEVPKPKPRKKSEKKVVPIGRNGLRKKRVTKSRTTTDAKGYMITEDYSSYESVDDDEPDSELPAKGKGKKKTTAETKPEKDTNPAREAPKPKADVSRASKAKSSSAKRGSLLNFFGPERGKK</sequence>
<dbReference type="RefSeq" id="XP_007318227.1">
    <property type="nucleotide sequence ID" value="XM_007318165.1"/>
</dbReference>
<dbReference type="GO" id="GO:0006260">
    <property type="term" value="P:DNA replication"/>
    <property type="evidence" value="ECO:0007669"/>
    <property type="project" value="InterPro"/>
</dbReference>
<name>F8NY16_SERL9</name>
<evidence type="ECO:0000256" key="1">
    <source>
        <dbReference type="SAM" id="MobiDB-lite"/>
    </source>
</evidence>
<dbReference type="InterPro" id="IPR019038">
    <property type="entry name" value="POLD3"/>
</dbReference>
<feature type="compositionally biased region" description="Basic and acidic residues" evidence="1">
    <location>
        <begin position="76"/>
        <end position="101"/>
    </location>
</feature>
<dbReference type="EMBL" id="GL945434">
    <property type="protein sequence ID" value="EGO24208.1"/>
    <property type="molecule type" value="Genomic_DNA"/>
</dbReference>
<dbReference type="GeneID" id="18810304"/>
<dbReference type="AlphaFoldDB" id="F8NY16"/>
<feature type="region of interest" description="Disordered" evidence="1">
    <location>
        <begin position="1"/>
        <end position="126"/>
    </location>
</feature>
<dbReference type="KEGG" id="sla:SERLADRAFT_369441"/>
<proteinExistence type="predicted"/>
<dbReference type="GO" id="GO:0043625">
    <property type="term" value="C:delta DNA polymerase complex"/>
    <property type="evidence" value="ECO:0007669"/>
    <property type="project" value="InterPro"/>
</dbReference>
<dbReference type="HOGENOM" id="CLU_1982929_0_0_1"/>
<dbReference type="Proteomes" id="UP000008064">
    <property type="component" value="Unassembled WGS sequence"/>
</dbReference>
<evidence type="ECO:0000313" key="2">
    <source>
        <dbReference type="EMBL" id="EGO24208.1"/>
    </source>
</evidence>
<feature type="compositionally biased region" description="Low complexity" evidence="1">
    <location>
        <begin position="102"/>
        <end position="112"/>
    </location>
</feature>
<dbReference type="Pfam" id="PF09507">
    <property type="entry name" value="CDC27"/>
    <property type="match status" value="1"/>
</dbReference>
<protein>
    <recommendedName>
        <fullName evidence="3">DNA polymerase delta subunit 3</fullName>
    </recommendedName>
</protein>
<evidence type="ECO:0008006" key="3">
    <source>
        <dbReference type="Google" id="ProtNLM"/>
    </source>
</evidence>
<accession>F8NY16</accession>
<gene>
    <name evidence="2" type="ORF">SERLADRAFT_369441</name>
</gene>